<dbReference type="EMBL" id="LNDJ01000101">
    <property type="protein sequence ID" value="KRU21656.1"/>
    <property type="molecule type" value="Genomic_DNA"/>
</dbReference>
<gene>
    <name evidence="5" type="ORF">AS194_11440</name>
</gene>
<reference evidence="5 6" key="1">
    <citation type="submission" date="2015-11" db="EMBL/GenBank/DDBJ databases">
        <title>Permanent draft genome of Psychrobacter piscatorii LQ58.</title>
        <authorList>
            <person name="Zhou M."/>
            <person name="Dong B."/>
            <person name="Liu Q."/>
        </authorList>
    </citation>
    <scope>NUCLEOTIDE SEQUENCE [LARGE SCALE GENOMIC DNA]</scope>
    <source>
        <strain evidence="5 6">LQ58</strain>
    </source>
</reference>
<name>A0A0T6DPP2_9GAMM</name>
<dbReference type="GO" id="GO:0009307">
    <property type="term" value="P:DNA restriction-modification system"/>
    <property type="evidence" value="ECO:0007669"/>
    <property type="project" value="UniProtKB-KW"/>
</dbReference>
<evidence type="ECO:0000313" key="5">
    <source>
        <dbReference type="EMBL" id="KRU21656.1"/>
    </source>
</evidence>
<dbReference type="SUPFAM" id="SSF116734">
    <property type="entry name" value="DNA methylase specificity domain"/>
    <property type="match status" value="2"/>
</dbReference>
<comment type="similarity">
    <text evidence="1">Belongs to the type-I restriction system S methylase family.</text>
</comment>
<sequence length="396" mass="44614">MATPKLRFKEFEGSWLASKIGEVFEVTSGATPLRSNKEFFKNANIPWVKTTDLNNAVITHTEEQISKVALKSTSVKMLPKGTVFVAMYGGFNQIGRTGLLANEATCNQALSAIYPNENIDSRFLLDYLNHNVKLWKSFAASSRKDPNITKGDVLAFPFNFPNIAEQTKIATFLSAVDTKIDELTQKHELLSEYKKGMMQQLFSQKLRFKADDGSDFEDWEESLIGNVFTNKSESFNPKVENNLPCIELEHLSQGTGTILGTTDSKNQKSTKNVFERSNVLYGKLRPYLNKFAQPDFKGVCSTEIWVLTGIEISNNYLYQYIQSEGFSELTSIQSGSKMPRADWKTVASAVMSYPCCEEQTKIANFLTAIDQKIDNVAEQIDHAKTWKKGLLQQMFV</sequence>
<evidence type="ECO:0000313" key="6">
    <source>
        <dbReference type="Proteomes" id="UP000051202"/>
    </source>
</evidence>
<dbReference type="Gene3D" id="1.10.287.1120">
    <property type="entry name" value="Bipartite methylase S protein"/>
    <property type="match status" value="1"/>
</dbReference>
<proteinExistence type="inferred from homology"/>
<dbReference type="Pfam" id="PF01420">
    <property type="entry name" value="Methylase_S"/>
    <property type="match status" value="2"/>
</dbReference>
<dbReference type="PANTHER" id="PTHR30408:SF12">
    <property type="entry name" value="TYPE I RESTRICTION ENZYME MJAVIII SPECIFICITY SUBUNIT"/>
    <property type="match status" value="1"/>
</dbReference>
<accession>A0A0T6DPP2</accession>
<dbReference type="Proteomes" id="UP000051202">
    <property type="component" value="Unassembled WGS sequence"/>
</dbReference>
<dbReference type="InterPro" id="IPR052021">
    <property type="entry name" value="Type-I_RS_S_subunit"/>
</dbReference>
<protein>
    <recommendedName>
        <fullName evidence="4">Type I restriction modification DNA specificity domain-containing protein</fullName>
    </recommendedName>
</protein>
<dbReference type="STRING" id="554343.AS194_11440"/>
<evidence type="ECO:0000256" key="2">
    <source>
        <dbReference type="ARBA" id="ARBA00022747"/>
    </source>
</evidence>
<feature type="domain" description="Type I restriction modification DNA specificity" evidence="4">
    <location>
        <begin position="15"/>
        <end position="186"/>
    </location>
</feature>
<dbReference type="AlphaFoldDB" id="A0A0T6DPP2"/>
<dbReference type="REBASE" id="146850">
    <property type="entry name" value="S.PpiLQ58ORF11450P"/>
</dbReference>
<dbReference type="InterPro" id="IPR000055">
    <property type="entry name" value="Restrct_endonuc_typeI_TRD"/>
</dbReference>
<organism evidence="5 6">
    <name type="scientific">Psychrobacter piscatorii</name>
    <dbReference type="NCBI Taxonomy" id="554343"/>
    <lineage>
        <taxon>Bacteria</taxon>
        <taxon>Pseudomonadati</taxon>
        <taxon>Pseudomonadota</taxon>
        <taxon>Gammaproteobacteria</taxon>
        <taxon>Moraxellales</taxon>
        <taxon>Moraxellaceae</taxon>
        <taxon>Psychrobacter</taxon>
    </lineage>
</organism>
<dbReference type="InterPro" id="IPR044946">
    <property type="entry name" value="Restrct_endonuc_typeI_TRD_sf"/>
</dbReference>
<dbReference type="Gene3D" id="3.90.220.20">
    <property type="entry name" value="DNA methylase specificity domains"/>
    <property type="match status" value="2"/>
</dbReference>
<evidence type="ECO:0000259" key="4">
    <source>
        <dbReference type="Pfam" id="PF01420"/>
    </source>
</evidence>
<dbReference type="GO" id="GO:0003677">
    <property type="term" value="F:DNA binding"/>
    <property type="evidence" value="ECO:0007669"/>
    <property type="project" value="UniProtKB-KW"/>
</dbReference>
<feature type="domain" description="Type I restriction modification DNA specificity" evidence="4">
    <location>
        <begin position="217"/>
        <end position="379"/>
    </location>
</feature>
<dbReference type="RefSeq" id="WP_058025556.1">
    <property type="nucleotide sequence ID" value="NZ_LNDJ01000101.1"/>
</dbReference>
<evidence type="ECO:0000256" key="1">
    <source>
        <dbReference type="ARBA" id="ARBA00010923"/>
    </source>
</evidence>
<keyword evidence="6" id="KW-1185">Reference proteome</keyword>
<evidence type="ECO:0000256" key="3">
    <source>
        <dbReference type="ARBA" id="ARBA00023125"/>
    </source>
</evidence>
<comment type="caution">
    <text evidence="5">The sequence shown here is derived from an EMBL/GenBank/DDBJ whole genome shotgun (WGS) entry which is preliminary data.</text>
</comment>
<dbReference type="PANTHER" id="PTHR30408">
    <property type="entry name" value="TYPE-1 RESTRICTION ENZYME ECOKI SPECIFICITY PROTEIN"/>
    <property type="match status" value="1"/>
</dbReference>
<keyword evidence="3" id="KW-0238">DNA-binding</keyword>
<keyword evidence="2" id="KW-0680">Restriction system</keyword>
<dbReference type="CDD" id="cd17276">
    <property type="entry name" value="RMtype1_S_Sau1132ORF3780P-TRD1-CR1_like"/>
    <property type="match status" value="1"/>
</dbReference>